<dbReference type="InterPro" id="IPR002645">
    <property type="entry name" value="STAS_dom"/>
</dbReference>
<keyword evidence="2 5" id="KW-0812">Transmembrane</keyword>
<organism evidence="7 8">
    <name type="scientific">Metapseudomonas otitidis</name>
    <dbReference type="NCBI Taxonomy" id="319939"/>
    <lineage>
        <taxon>Bacteria</taxon>
        <taxon>Pseudomonadati</taxon>
        <taxon>Pseudomonadota</taxon>
        <taxon>Gammaproteobacteria</taxon>
        <taxon>Pseudomonadales</taxon>
        <taxon>Pseudomonadaceae</taxon>
        <taxon>Metapseudomonas</taxon>
    </lineage>
</organism>
<feature type="transmembrane region" description="Helical" evidence="5">
    <location>
        <begin position="407"/>
        <end position="436"/>
    </location>
</feature>
<dbReference type="GO" id="GO:0016020">
    <property type="term" value="C:membrane"/>
    <property type="evidence" value="ECO:0007669"/>
    <property type="project" value="UniProtKB-SubCell"/>
</dbReference>
<dbReference type="InterPro" id="IPR036513">
    <property type="entry name" value="STAS_dom_sf"/>
</dbReference>
<feature type="transmembrane region" description="Helical" evidence="5">
    <location>
        <begin position="56"/>
        <end position="75"/>
    </location>
</feature>
<feature type="transmembrane region" description="Helical" evidence="5">
    <location>
        <begin position="205"/>
        <end position="226"/>
    </location>
</feature>
<dbReference type="NCBIfam" id="NF008660">
    <property type="entry name" value="PRK11660.1"/>
    <property type="match status" value="1"/>
</dbReference>
<evidence type="ECO:0000256" key="4">
    <source>
        <dbReference type="ARBA" id="ARBA00023136"/>
    </source>
</evidence>
<feature type="transmembrane region" description="Helical" evidence="5">
    <location>
        <begin position="28"/>
        <end position="49"/>
    </location>
</feature>
<feature type="transmembrane region" description="Helical" evidence="5">
    <location>
        <begin position="370"/>
        <end position="387"/>
    </location>
</feature>
<protein>
    <submittedName>
        <fullName evidence="7">Sodium-independent anion transporter</fullName>
    </submittedName>
</protein>
<feature type="transmembrane region" description="Helical" evidence="5">
    <location>
        <begin position="95"/>
        <end position="116"/>
    </location>
</feature>
<name>A0A6S5S1R2_9GAMM</name>
<proteinExistence type="predicted"/>
<dbReference type="PROSITE" id="PS50801">
    <property type="entry name" value="STAS"/>
    <property type="match status" value="1"/>
</dbReference>
<reference evidence="7 8" key="1">
    <citation type="submission" date="2019-12" db="EMBL/GenBank/DDBJ databases">
        <title>complete genome sequences of Pseudomonas otitidis str. WP8-S17-CRE-03 isolated from wastewater treatment plant effluent.</title>
        <authorList>
            <person name="Sekizuka T."/>
            <person name="Itokawa K."/>
            <person name="Yatsu K."/>
            <person name="Inamine Y."/>
            <person name="Kuroda M."/>
        </authorList>
    </citation>
    <scope>NUCLEOTIDE SEQUENCE [LARGE SCALE GENOMIC DNA]</scope>
    <source>
        <strain evidence="7 8">WP8-S17-CRE-03</strain>
    </source>
</reference>
<dbReference type="CDD" id="cd07042">
    <property type="entry name" value="STAS_SulP_like_sulfate_transporter"/>
    <property type="match status" value="1"/>
</dbReference>
<dbReference type="GO" id="GO:0055085">
    <property type="term" value="P:transmembrane transport"/>
    <property type="evidence" value="ECO:0007669"/>
    <property type="project" value="InterPro"/>
</dbReference>
<dbReference type="RefSeq" id="WP_182850986.1">
    <property type="nucleotide sequence ID" value="NZ_AP022213.1"/>
</dbReference>
<feature type="transmembrane region" description="Helical" evidence="5">
    <location>
        <begin position="168"/>
        <end position="193"/>
    </location>
</feature>
<feature type="transmembrane region" description="Helical" evidence="5">
    <location>
        <begin position="275"/>
        <end position="297"/>
    </location>
</feature>
<dbReference type="InterPro" id="IPR011547">
    <property type="entry name" value="SLC26A/SulP_dom"/>
</dbReference>
<comment type="subcellular location">
    <subcellularLocation>
        <location evidence="1">Membrane</location>
        <topology evidence="1">Multi-pass membrane protein</topology>
    </subcellularLocation>
</comment>
<feature type="domain" description="STAS" evidence="6">
    <location>
        <begin position="462"/>
        <end position="564"/>
    </location>
</feature>
<dbReference type="SUPFAM" id="SSF52091">
    <property type="entry name" value="SpoIIaa-like"/>
    <property type="match status" value="1"/>
</dbReference>
<evidence type="ECO:0000256" key="1">
    <source>
        <dbReference type="ARBA" id="ARBA00004141"/>
    </source>
</evidence>
<dbReference type="InterPro" id="IPR001902">
    <property type="entry name" value="SLC26A/SulP_fam"/>
</dbReference>
<evidence type="ECO:0000256" key="2">
    <source>
        <dbReference type="ARBA" id="ARBA00022692"/>
    </source>
</evidence>
<dbReference type="Pfam" id="PF00916">
    <property type="entry name" value="Sulfate_transp"/>
    <property type="match status" value="1"/>
</dbReference>
<sequence length="573" mass="60356">MTPNVPLFAALRQTLRAGYSWKRLRGDLGAGVTVGIIAIPLAMALAIAVGVAPQHGLYTVLVAAPLIALTGGSRFNISGPTAAFVVILLPITQQYGLGGLLLCTLMAGLILLAMGLGRLGRLIQFIPYPVILGFTAGIGIVIATLQVKDLFGLSLPHTPQHYLEQMELLALALPGAHLGDTLVAMVCLAVLLVWPRFVPKVPGHLVALAVGALLGLLLEVLGLPVATLGERFSYTLDGVSHPGIPPFLPDFAWPWNLPGADGQPLRLSFELIRQLLAPAFAIAMLGAIESLLCAVVADGMAGTRHDPNAELVGQGLGNLVAPLFGGITATAAIARTAANVRAGAFSPLAAIIHAGVVLTAMLLLAPLFSYLPMAALAALLVMVAWNMSEARHVLHTLRIAPRNDVVVLLVCLVLTVLFDMVLAVGVGLLLAAGLFIKRMSELTDTQPMPGHAQRALGELPASVVPYVISGPLFFGAADKALSVLRMLNPQVRVVVVEISAVPLLDMTALAALESLLEDYRRQGIGLVLVGTTPRVRLKLRRAGIRREEGRLAYVQTLEQARAKALRWVGEPAG</sequence>
<evidence type="ECO:0000313" key="7">
    <source>
        <dbReference type="EMBL" id="BBT18745.1"/>
    </source>
</evidence>
<dbReference type="Proteomes" id="UP000515591">
    <property type="component" value="Chromosome"/>
</dbReference>
<dbReference type="Gene3D" id="3.30.750.24">
    <property type="entry name" value="STAS domain"/>
    <property type="match status" value="1"/>
</dbReference>
<gene>
    <name evidence="7" type="ORF">WP8S17C03_47940</name>
</gene>
<evidence type="ECO:0000256" key="5">
    <source>
        <dbReference type="SAM" id="Phobius"/>
    </source>
</evidence>
<evidence type="ECO:0000256" key="3">
    <source>
        <dbReference type="ARBA" id="ARBA00022989"/>
    </source>
</evidence>
<dbReference type="PANTHER" id="PTHR11814">
    <property type="entry name" value="SULFATE TRANSPORTER"/>
    <property type="match status" value="1"/>
</dbReference>
<feature type="transmembrane region" description="Helical" evidence="5">
    <location>
        <begin position="128"/>
        <end position="148"/>
    </location>
</feature>
<evidence type="ECO:0000313" key="8">
    <source>
        <dbReference type="Proteomes" id="UP000515591"/>
    </source>
</evidence>
<keyword evidence="4 5" id="KW-0472">Membrane</keyword>
<dbReference type="NCBIfam" id="TIGR00815">
    <property type="entry name" value="sulP"/>
    <property type="match status" value="1"/>
</dbReference>
<dbReference type="AlphaFoldDB" id="A0A6S5S1R2"/>
<feature type="transmembrane region" description="Helical" evidence="5">
    <location>
        <begin position="344"/>
        <end position="363"/>
    </location>
</feature>
<accession>A0A6S5S1R2</accession>
<dbReference type="Pfam" id="PF01740">
    <property type="entry name" value="STAS"/>
    <property type="match status" value="1"/>
</dbReference>
<dbReference type="EMBL" id="AP022213">
    <property type="protein sequence ID" value="BBT18745.1"/>
    <property type="molecule type" value="Genomic_DNA"/>
</dbReference>
<evidence type="ECO:0000259" key="6">
    <source>
        <dbReference type="PROSITE" id="PS50801"/>
    </source>
</evidence>
<keyword evidence="3 5" id="KW-1133">Transmembrane helix</keyword>